<dbReference type="InterPro" id="IPR006530">
    <property type="entry name" value="YD"/>
</dbReference>
<name>A0A518AUZ2_9BACT</name>
<dbReference type="InterPro" id="IPR031325">
    <property type="entry name" value="RHS_repeat"/>
</dbReference>
<reference evidence="3 4" key="1">
    <citation type="submission" date="2019-02" db="EMBL/GenBank/DDBJ databases">
        <title>Deep-cultivation of Planctomycetes and their phenomic and genomic characterization uncovers novel biology.</title>
        <authorList>
            <person name="Wiegand S."/>
            <person name="Jogler M."/>
            <person name="Boedeker C."/>
            <person name="Pinto D."/>
            <person name="Vollmers J."/>
            <person name="Rivas-Marin E."/>
            <person name="Kohn T."/>
            <person name="Peeters S.H."/>
            <person name="Heuer A."/>
            <person name="Rast P."/>
            <person name="Oberbeckmann S."/>
            <person name="Bunk B."/>
            <person name="Jeske O."/>
            <person name="Meyerdierks A."/>
            <person name="Storesund J.E."/>
            <person name="Kallscheuer N."/>
            <person name="Luecker S."/>
            <person name="Lage O.M."/>
            <person name="Pohl T."/>
            <person name="Merkel B.J."/>
            <person name="Hornburger P."/>
            <person name="Mueller R.-W."/>
            <person name="Bruemmer F."/>
            <person name="Labrenz M."/>
            <person name="Spormann A.M."/>
            <person name="Op den Camp H."/>
            <person name="Overmann J."/>
            <person name="Amann R."/>
            <person name="Jetten M.S.M."/>
            <person name="Mascher T."/>
            <person name="Medema M.H."/>
            <person name="Devos D.P."/>
            <person name="Kaster A.-K."/>
            <person name="Ovreas L."/>
            <person name="Rohde M."/>
            <person name="Galperin M.Y."/>
            <person name="Jogler C."/>
        </authorList>
    </citation>
    <scope>NUCLEOTIDE SEQUENCE [LARGE SCALE GENOMIC DNA]</scope>
    <source>
        <strain evidence="3 4">Pan181</strain>
    </source>
</reference>
<dbReference type="InterPro" id="IPR011049">
    <property type="entry name" value="Serralysin-like_metalloprot_C"/>
</dbReference>
<evidence type="ECO:0000313" key="4">
    <source>
        <dbReference type="Proteomes" id="UP000315750"/>
    </source>
</evidence>
<dbReference type="NCBIfam" id="TIGR01643">
    <property type="entry name" value="YD_repeat_2x"/>
    <property type="match status" value="9"/>
</dbReference>
<keyword evidence="4" id="KW-1185">Reference proteome</keyword>
<dbReference type="NCBIfam" id="NF041518">
    <property type="entry name" value="choice_anch_Q"/>
    <property type="match status" value="1"/>
</dbReference>
<sequence length="3523" mass="381633">MWDSLLGGTGTASDWDETNLTWERIYETLDLDSKVDQFTDVGTWVGQSTTEVDLDAIVHRAAIYGDANGDGVFDANGMTGDIEAFHLAVVDWSAYVAEYGPRANDTDDLTLRNDGGYADGDIDSDDVDDFFRRHGVSRGDFNQDGSVDALDWSIYQASYGTSSVELPNARFGQGDATFDGFVNEADFDVWNARQGETGLVAESPELMFWLRPADTNTLVYFTASQPTGPDGPTLSNTTAPDLVLNEFTVDGDDLRVDYSVLGEGFTNVTVKLYRSGAPGTPFYTSSIQSGALGSHSLTIAPSYLASVVATDTVYAKVEGTPNQGTQSNTSNDTLDFEFTTSPNQVVNSLDDAGMDNLRRDKHTLRELLEADAALGWYETITFDESLFADGPQQIILGDIDENGTADQLVLDDDIRFEGPGADLLTISGAKQTRVLHAAAGTSIELDGLTVADGFASGYGGGLYALDAEVTVSGSHFTGNQSTYGGGICYRTVHDATASLDIADSTFSQNITTGVGAGIFISNAAGLYGAHRIANTTISTNNGGTSSSGGGGVYILGDGNLSVEVTNSTIAHNRTNSSGHIAGLWVAKKEGLEEDEIGPHLDINNTILVANISATHMVDLYVSTDSTISGGHNMYKIASGALGTFTAASNENIALVASTDAKITELGYYGGTTPTHALLPNSPAIGMGDNAEAASLSTDQRSGEFPRQLGDTVDIGAFESPIYDDGNGNYTIWGTDRSESITLNGDHVYFDTLGGLELPVDFANANSVTVYGAAGDDIINVAADFPLGLTVYGGEGADQIFGSSYNDLIYGDAGADVVFAGDGNDEVYGGEGGDVLYGGNGSDAVYGNDGYDTIDSGEISDLGADQTPTAIPNSTEPFFSFIGNPTWQYTATQTSPAQIPNNDTFVVKHAVVYPPALKLRNPTTGWISLYVTDSQGNVVTTGVTITENLISIKPPENTTSSTTSHPYKVMAVNESDPGQPVILDERSITVEQQPASQYVNHAPTLQSTANVSTTVDDPYYGVHTNPSAPVDSQHSNDGGFPADNVFLTFVHHEQHYTYDNDSPYDLVSKTLSIDIQLFAEDQENDAVAFSWPSGVSPSNAQLSATGLLTVTDIPIEAVTLRFDIVLQDSSQNSTPAVVYLSVSLGRYFSSSSYQISQGGLYHGDGRMGLERDPNDSSTSYVEFDPAPGISNYMAPTDGSYLYAQPTDPSANEYLKLTPPAKGTLEYAVDNGGQITWAALSEEYVTPGILRYRVDDTFSGDATLTYHVYDKTVYTDTGSGFSAEWVRQTSDVHIEFYEAASITNTKVINSPDEPPPVCPCDCTCGVSADTSNTTGDTRASVSTGPAGTLQYSPSSQSSALALVDLVLRDLTGLGTTLPLDVYFADHSTLSQWTTLPMPGLRPELEIGSAPVLYEPYSSYIGLDASELSSGYHQVLVRPYDSAAPAPSQAAFNNATWFPVLNQPDYGFGEGWNMAGLERLIFIPGDAGAASIYWMREDGYTLEFPVDGGSSIGSTALHDVNATQITEDGSDGFILTDKFQNKTYFDDEGWITQREDAYGNTIGYGYIDNTHKILTVTSSLDNHTTTFNWDGSQINKVTDYAGRVTMIHYGSSGNSLGRIVGIEVPDPSTESPATEGGGPLFQFTYDEEGRIASFKDAELNQTSYSYKADGQVVTTNNPDSTTTKLIVPLSGLFSEAVFSGLKSTSSSNYPIFRSSDITSVSGSSSRTGSYTDELGRITYFEINSDGFISKVTDPTGSYTEYERNAVGQPTLVESYDAEGNLIDQVSYSYDSKFNQTGTTYYDVTGAIPVAIATTGLAYDSYNRPLTYTDELGRLVKVDYHESTEYGENAPSQVTTRVIIGLEDDSASGENDDLVSHVFYLSSGLVDYTIVERVDSDGSDLDDIETHYLYTDPTTDGGSADPLHILAVKAVATVVDGDVVSYAITTQFDAYGNAEVVSELVEVVNTLDVQLSGGDLTISSSDDILRTTNYDYNRLDMVTEITLPDPNGTVSGDQISYRYEYTPTGRIENEIQSFDGAISGDEIVTHYEYDARHRVTDVYANYKANQPATEDQNIRIQYEYDDVGNVTSIIDPIGRAVSYDYDLLNRPIRVTEPDPDDTGSSNGPLEAPVSHVAYDSVGRLLADRDANGNVTRYGYDALHRSTDLYATLGVHVGMTYDLAGQLTSSTDAEGGVTRYEYDDAGRVLQLILPGQDSTPITYEYDTLSNVRVITDQLDRDMVYEYDDQSRLERSILNYVDGVTSAATDEDLITSYTYYADGMLASVEETIGWDGSEAVTRTTSYEYDGLGRLSTVTLPHETTPSLAGSQLHQFYDSYGRLQYDVDQLGNVTEYQYDKLHRLTRVIQEDPDATSGRYSGGTVGAATGNGPVTTYRYDAASQLLDVTDPENRVSSFEYDQLGRVTTAWSPDVTTAGLGIYDSGFDTTNTPHTSYTYDSVGNVLTVRDAGGDGSDYDYDALHRLISETSTDPTGGTTTYAYDLVGNLTTLTDPVDNATTWTYDELNRVVAETNELGYSRYYTYDDASRLTERTDRNGRTTEYYYDNLDRLTNEVWVGSSTQNHTVSPINSGVAVDDAATGTGYLMYSDESVHTRFGDNNINNADHFVAVRFDSTAGWQYNNNTSWVSFTPVVTDRIVASVDFDSNTATSLEGTSGTEHGILSGYLSGNLEYFPEQWNGATSGVGPEGEFDITGTTLTVNAAHVINYSYDHSGRLLNSKDSYHDYSYTYDTHNQLTERDINIAGLSETIEINSIYDTVGRLSTRRTFFKDNGSSTADALNIYGYDNLHRLTDISQKDNSGNDVAQKHVTLTYNRASQLESLTRYAGTTPVSGDLINRIFTYSGEDGTEVASTEYNYDAGGRLDSIEHWEGDGSSINLLAGYGYTFDNQNRLDALDFLPNGVNSPYDYSAEYVDYDYDDRGQLTDADYTSGTDESYSYDENGNRLSYTTDDDNRLEFDGTYHYTYDHEGNRTARFIDDNSNGVLDQDDIDVTLYTWDHRNRLVEVSIAQSADGPADKIVSHIFDAQNNWIRRVVSYPEGNGNADITVFVHDGGHIVMELEDSKPYDDEFETFSDLTKEDLSHRYLWGPSRNQLLVDEAVESLTDASQNESLFALADHLGTVRDLVDQSGTLRKHTEFDSYGNITGETFYDASGNQVNESHAEAVEQLFGYTGHPLNETTDLNMTQHRPYEAATGGWLSQDPTGFDAGDVNLYRYVGNKVTGYVDPDGLEGWIPDYLEGKEGWIPDYWQGKEGWIPDYYYGTSEHNEESIIGAFVDGYVESAVSGRQASSLAGEVDGVTDSLNPFGGGTGFGPQYGHCEDYESGKTVGHVTGFTMNAVMTVSGMSGTVTAINSLRGAGGAVQVAQLAVVGGGYIEVVFINGQAVVLTAELAAQLGITAAATSNLGNAAANVYQATGGGSSGGVSSVWPKHHPFPKYLGGAADQTLKKIPRKLHYQFHSSLDKWMNCKYARAKGAGAFKSIDRKEVIRDLTEFYKTADGGIYKKYLNDFLQAVKESGY</sequence>
<dbReference type="InterPro" id="IPR056823">
    <property type="entry name" value="TEN-like_YD-shell"/>
</dbReference>
<dbReference type="SUPFAM" id="SSF51120">
    <property type="entry name" value="beta-Roll"/>
    <property type="match status" value="1"/>
</dbReference>
<evidence type="ECO:0000256" key="1">
    <source>
        <dbReference type="ARBA" id="ARBA00022737"/>
    </source>
</evidence>
<dbReference type="Gene3D" id="2.180.10.10">
    <property type="entry name" value="RHS repeat-associated core"/>
    <property type="match status" value="5"/>
</dbReference>
<dbReference type="InterPro" id="IPR022385">
    <property type="entry name" value="Rhs_assc_core"/>
</dbReference>
<organism evidence="3 4">
    <name type="scientific">Aeoliella mucimassa</name>
    <dbReference type="NCBI Taxonomy" id="2527972"/>
    <lineage>
        <taxon>Bacteria</taxon>
        <taxon>Pseudomonadati</taxon>
        <taxon>Planctomycetota</taxon>
        <taxon>Planctomycetia</taxon>
        <taxon>Pirellulales</taxon>
        <taxon>Lacipirellulaceae</taxon>
        <taxon>Aeoliella</taxon>
    </lineage>
</organism>
<dbReference type="InterPro" id="IPR011050">
    <property type="entry name" value="Pectin_lyase_fold/virulence"/>
</dbReference>
<dbReference type="Pfam" id="PF25023">
    <property type="entry name" value="TEN_YD-shell"/>
    <property type="match status" value="1"/>
</dbReference>
<dbReference type="PANTHER" id="PTHR32305">
    <property type="match status" value="1"/>
</dbReference>
<dbReference type="NCBIfam" id="TIGR03696">
    <property type="entry name" value="Rhs_assc_core"/>
    <property type="match status" value="1"/>
</dbReference>
<dbReference type="GO" id="GO:0005509">
    <property type="term" value="F:calcium ion binding"/>
    <property type="evidence" value="ECO:0007669"/>
    <property type="project" value="InterPro"/>
</dbReference>
<dbReference type="Proteomes" id="UP000315750">
    <property type="component" value="Chromosome"/>
</dbReference>
<protein>
    <submittedName>
        <fullName evidence="3">Putative deoxyribonuclease RhsB</fullName>
        <ecNumber evidence="3">3.1.-.-</ecNumber>
    </submittedName>
</protein>
<dbReference type="InterPro" id="IPR001343">
    <property type="entry name" value="Hemolysn_Ca-bd"/>
</dbReference>
<dbReference type="SUPFAM" id="SSF51126">
    <property type="entry name" value="Pectin lyase-like"/>
    <property type="match status" value="1"/>
</dbReference>
<gene>
    <name evidence="3" type="primary">rhsB</name>
    <name evidence="3" type="ORF">Pan181_47810</name>
</gene>
<evidence type="ECO:0000259" key="2">
    <source>
        <dbReference type="Pfam" id="PF25023"/>
    </source>
</evidence>
<dbReference type="PANTHER" id="PTHR32305:SF15">
    <property type="entry name" value="PROTEIN RHSA-RELATED"/>
    <property type="match status" value="1"/>
</dbReference>
<keyword evidence="1" id="KW-0677">Repeat</keyword>
<dbReference type="GO" id="GO:0016787">
    <property type="term" value="F:hydrolase activity"/>
    <property type="evidence" value="ECO:0007669"/>
    <property type="project" value="UniProtKB-KW"/>
</dbReference>
<dbReference type="Pfam" id="PF00353">
    <property type="entry name" value="HemolysinCabind"/>
    <property type="match status" value="1"/>
</dbReference>
<evidence type="ECO:0000313" key="3">
    <source>
        <dbReference type="EMBL" id="QDU58543.1"/>
    </source>
</evidence>
<proteinExistence type="predicted"/>
<dbReference type="EC" id="3.1.-.-" evidence="3"/>
<dbReference type="EMBL" id="CP036278">
    <property type="protein sequence ID" value="QDU58543.1"/>
    <property type="molecule type" value="Genomic_DNA"/>
</dbReference>
<accession>A0A518AUZ2</accession>
<dbReference type="KEGG" id="amuc:Pan181_47810"/>
<dbReference type="InterPro" id="IPR059226">
    <property type="entry name" value="Choice_anch_Q_dom"/>
</dbReference>
<dbReference type="Pfam" id="PF05593">
    <property type="entry name" value="RHS_repeat"/>
    <property type="match status" value="6"/>
</dbReference>
<keyword evidence="3" id="KW-0378">Hydrolase</keyword>
<feature type="domain" description="Teneurin-like YD-shell" evidence="2">
    <location>
        <begin position="3114"/>
        <end position="3223"/>
    </location>
</feature>
<dbReference type="InterPro" id="IPR050708">
    <property type="entry name" value="T6SS_VgrG/RHS"/>
</dbReference>